<dbReference type="InterPro" id="IPR013320">
    <property type="entry name" value="ConA-like_dom_sf"/>
</dbReference>
<dbReference type="Proteomes" id="UP000887566">
    <property type="component" value="Unplaced"/>
</dbReference>
<name>A0A914UN38_9BILA</name>
<dbReference type="AlphaFoldDB" id="A0A914UN38"/>
<reference evidence="4" key="1">
    <citation type="submission" date="2022-11" db="UniProtKB">
        <authorList>
            <consortium name="WormBaseParasite"/>
        </authorList>
    </citation>
    <scope>IDENTIFICATION</scope>
</reference>
<dbReference type="Gene3D" id="2.60.120.200">
    <property type="match status" value="1"/>
</dbReference>
<evidence type="ECO:0000313" key="3">
    <source>
        <dbReference type="Proteomes" id="UP000887566"/>
    </source>
</evidence>
<evidence type="ECO:0000259" key="2">
    <source>
        <dbReference type="PROSITE" id="PS50025"/>
    </source>
</evidence>
<accession>A0A914UN38</accession>
<dbReference type="InterPro" id="IPR050372">
    <property type="entry name" value="Neurexin-related_CASP"/>
</dbReference>
<feature type="domain" description="Laminin G" evidence="2">
    <location>
        <begin position="93"/>
        <end position="273"/>
    </location>
</feature>
<dbReference type="SUPFAM" id="SSF49899">
    <property type="entry name" value="Concanavalin A-like lectins/glucanases"/>
    <property type="match status" value="1"/>
</dbReference>
<dbReference type="PROSITE" id="PS50025">
    <property type="entry name" value="LAM_G_DOMAIN"/>
    <property type="match status" value="1"/>
</dbReference>
<organism evidence="3 4">
    <name type="scientific">Plectus sambesii</name>
    <dbReference type="NCBI Taxonomy" id="2011161"/>
    <lineage>
        <taxon>Eukaryota</taxon>
        <taxon>Metazoa</taxon>
        <taxon>Ecdysozoa</taxon>
        <taxon>Nematoda</taxon>
        <taxon>Chromadorea</taxon>
        <taxon>Plectida</taxon>
        <taxon>Plectina</taxon>
        <taxon>Plectoidea</taxon>
        <taxon>Plectidae</taxon>
        <taxon>Plectus</taxon>
    </lineage>
</organism>
<keyword evidence="3" id="KW-1185">Reference proteome</keyword>
<dbReference type="CDD" id="cd00110">
    <property type="entry name" value="LamG"/>
    <property type="match status" value="1"/>
</dbReference>
<evidence type="ECO:0000313" key="4">
    <source>
        <dbReference type="WBParaSite" id="PSAMB.scaffold11197size3524.g33944.t1"/>
    </source>
</evidence>
<dbReference type="SMART" id="SM00282">
    <property type="entry name" value="LamG"/>
    <property type="match status" value="1"/>
</dbReference>
<dbReference type="WBParaSite" id="PSAMB.scaffold11197size3524.g33944.t1">
    <property type="protein sequence ID" value="PSAMB.scaffold11197size3524.g33944.t1"/>
    <property type="gene ID" value="PSAMB.scaffold11197size3524.g33944"/>
</dbReference>
<sequence length="300" mass="33833">MFMGYSFQEKQTWFESAALPETSIAKIGHVDNTCPCHESNTCRYGKRCNCDANEVGADEGMLYGLQAGITKIYVLQDKMQNAGRFTVGPLQCKGNALSTNAVTMRSREVPLKTVEWKGKSFNFWFRTRQYSTLIASIASSSGHYFKIYLKEGQRLEYRFNLHDDNVDDPRIFDRVVGLVSQSPLNDSAWHRVLVQVKSNELRLSLDKQSRFYSMMGSEILNDETFNSPLIIGGDKNEGGLIGCVKQLEVDEEQFDLIDAVRKAADSTHLSEGCQDFCNKGGNPCRNGAHCIEDYEALSYY</sequence>
<dbReference type="InterPro" id="IPR001791">
    <property type="entry name" value="Laminin_G"/>
</dbReference>
<protein>
    <submittedName>
        <fullName evidence="4">Laminin G domain-containing protein</fullName>
    </submittedName>
</protein>
<dbReference type="Pfam" id="PF02210">
    <property type="entry name" value="Laminin_G_2"/>
    <property type="match status" value="1"/>
</dbReference>
<dbReference type="PANTHER" id="PTHR15036">
    <property type="entry name" value="PIKACHURIN-LIKE PROTEIN"/>
    <property type="match status" value="1"/>
</dbReference>
<proteinExistence type="predicted"/>
<evidence type="ECO:0000256" key="1">
    <source>
        <dbReference type="PROSITE-ProRule" id="PRU00122"/>
    </source>
</evidence>
<comment type="caution">
    <text evidence="1">Lacks conserved residue(s) required for the propagation of feature annotation.</text>
</comment>
<dbReference type="PANTHER" id="PTHR15036:SF94">
    <property type="entry name" value="INTESTINAL NEUREXIN-LIKE"/>
    <property type="match status" value="1"/>
</dbReference>